<dbReference type="GO" id="GO:0016805">
    <property type="term" value="F:dipeptidase activity"/>
    <property type="evidence" value="ECO:0007669"/>
    <property type="project" value="InterPro"/>
</dbReference>
<protein>
    <submittedName>
        <fullName evidence="1">Uncharacterized protein</fullName>
    </submittedName>
</protein>
<dbReference type="RefSeq" id="WP_012227625.1">
    <property type="nucleotide sequence ID" value="NZ_HG422565.1"/>
</dbReference>
<dbReference type="eggNOG" id="COG4690">
    <property type="taxonomic scope" value="Bacteria"/>
</dbReference>
<dbReference type="STRING" id="1229780.BN381_330062"/>
<dbReference type="Gene3D" id="3.60.60.10">
    <property type="entry name" value="Penicillin V Acylase, Chain A"/>
    <property type="match status" value="1"/>
</dbReference>
<name>R4Z5X6_9ACTN</name>
<gene>
    <name evidence="1" type="ORF">BN381_330062</name>
</gene>
<dbReference type="HOGENOM" id="CLU_046840_2_0_11"/>
<evidence type="ECO:0000313" key="2">
    <source>
        <dbReference type="Proteomes" id="UP000018291"/>
    </source>
</evidence>
<dbReference type="Proteomes" id="UP000018291">
    <property type="component" value="Unassembled WGS sequence"/>
</dbReference>
<organism evidence="1 2">
    <name type="scientific">Candidatus Neomicrothrix parvicella RN1</name>
    <dbReference type="NCBI Taxonomy" id="1229780"/>
    <lineage>
        <taxon>Bacteria</taxon>
        <taxon>Bacillati</taxon>
        <taxon>Actinomycetota</taxon>
        <taxon>Acidimicrobiia</taxon>
        <taxon>Acidimicrobiales</taxon>
        <taxon>Microthrixaceae</taxon>
        <taxon>Candidatus Neomicrothrix</taxon>
    </lineage>
</organism>
<dbReference type="PANTHER" id="PTHR12994:SF17">
    <property type="entry name" value="LD30995P"/>
    <property type="match status" value="1"/>
</dbReference>
<evidence type="ECO:0000313" key="1">
    <source>
        <dbReference type="EMBL" id="CCM64077.1"/>
    </source>
</evidence>
<proteinExistence type="predicted"/>
<dbReference type="AlphaFoldDB" id="R4Z5X6"/>
<dbReference type="OrthoDB" id="5147328at2"/>
<dbReference type="GO" id="GO:0006508">
    <property type="term" value="P:proteolysis"/>
    <property type="evidence" value="ECO:0007669"/>
    <property type="project" value="InterPro"/>
</dbReference>
<dbReference type="InterPro" id="IPR005322">
    <property type="entry name" value="Peptidase_C69"/>
</dbReference>
<dbReference type="GO" id="GO:0070004">
    <property type="term" value="F:cysteine-type exopeptidase activity"/>
    <property type="evidence" value="ECO:0007669"/>
    <property type="project" value="InterPro"/>
</dbReference>
<reference evidence="1 2" key="1">
    <citation type="journal article" date="2013" name="ISME J.">
        <title>Metabolic model for the filamentous 'Candidatus Microthrix parvicella' based on genomic and metagenomic analyses.</title>
        <authorList>
            <person name="Jon McIlroy S."/>
            <person name="Kristiansen R."/>
            <person name="Albertsen M."/>
            <person name="Michael Karst S."/>
            <person name="Rossetti S."/>
            <person name="Lund Nielsen J."/>
            <person name="Tandoi V."/>
            <person name="James Seviour R."/>
            <person name="Nielsen P.H."/>
        </authorList>
    </citation>
    <scope>NUCLEOTIDE SEQUENCE [LARGE SCALE GENOMIC DNA]</scope>
    <source>
        <strain evidence="1 2">RN1</strain>
    </source>
</reference>
<dbReference type="EMBL" id="CANL01000027">
    <property type="protein sequence ID" value="CCM64077.1"/>
    <property type="molecule type" value="Genomic_DNA"/>
</dbReference>
<comment type="caution">
    <text evidence="1">The sequence shown here is derived from an EMBL/GenBank/DDBJ whole genome shotgun (WGS) entry which is preliminary data.</text>
</comment>
<sequence length="407" mass="43047">MCDTFAVTTPTGTLFAKNSDRPVAEPQLINYEGPRPASNRLATQYLKLGEDPGSVGTLMTQPDWLWGAETALSTQRVAIGNEKVWTTDDPAAVAPGLIGMDLVRLAAERATDAAHAVLLIGRYLHRYGQGGGGERGDDPSTGTEPYWSSFLIGDPSTVWQMETSGAAWVARELPLGGAISNRLTDDVAWDRSGGGADPEVWGTRRHPDVPTELADHRLACTSAFVANRHDSPSVADAVAVLRSHGTAPWGDPVARAHNEGRIVPPPEDVRDDFSGVSVCMHVRGYQRTTASLATWMPVDREERPLTVAALGSPCCSIFVPCGTGWVPDVLGDSTAWATVAAIADAVEAEPGALAEVRAALDPTEDHIWDQAAERPGRPPLDGGDAWSSEVRAAFEATATALGVGGTS</sequence>
<dbReference type="PANTHER" id="PTHR12994">
    <property type="entry name" value="SECERNIN"/>
    <property type="match status" value="1"/>
</dbReference>
<keyword evidence="2" id="KW-1185">Reference proteome</keyword>
<accession>R4Z5X6</accession>